<evidence type="ECO:0000313" key="2">
    <source>
        <dbReference type="EMBL" id="CEM08971.1"/>
    </source>
</evidence>
<gene>
    <name evidence="2" type="ORF">Vbra_21241</name>
</gene>
<name>A0A0G4F8S9_VITBC</name>
<reference evidence="2 3" key="1">
    <citation type="submission" date="2014-11" db="EMBL/GenBank/DDBJ databases">
        <authorList>
            <person name="Zhu J."/>
            <person name="Qi W."/>
            <person name="Song R."/>
        </authorList>
    </citation>
    <scope>NUCLEOTIDE SEQUENCE [LARGE SCALE GENOMIC DNA]</scope>
</reference>
<protein>
    <submittedName>
        <fullName evidence="2">Uncharacterized protein</fullName>
    </submittedName>
</protein>
<proteinExistence type="predicted"/>
<keyword evidence="1" id="KW-0812">Transmembrane</keyword>
<dbReference type="AlphaFoldDB" id="A0A0G4F8S9"/>
<feature type="transmembrane region" description="Helical" evidence="1">
    <location>
        <begin position="15"/>
        <end position="45"/>
    </location>
</feature>
<evidence type="ECO:0000313" key="3">
    <source>
        <dbReference type="Proteomes" id="UP000041254"/>
    </source>
</evidence>
<feature type="transmembrane region" description="Helical" evidence="1">
    <location>
        <begin position="97"/>
        <end position="121"/>
    </location>
</feature>
<feature type="transmembrane region" description="Helical" evidence="1">
    <location>
        <begin position="57"/>
        <end position="77"/>
    </location>
</feature>
<evidence type="ECO:0000256" key="1">
    <source>
        <dbReference type="SAM" id="Phobius"/>
    </source>
</evidence>
<dbReference type="EMBL" id="CDMY01000390">
    <property type="protein sequence ID" value="CEM08971.1"/>
    <property type="molecule type" value="Genomic_DNA"/>
</dbReference>
<sequence>MEGGLDFRRGTFKGAFYILALLGALGCFARPDYNVVLFGMLIAFYDEIPKGRKQRENLSLSVIIALSILQDIVYIFYWGPKWFSHDWLAIESRTMGYHKLVIFIAVIEVIAKFLMLAFFIAPMPPSLASAAYEHDARGLLEDQHGTFSPPMPAARGHPQPPLMAAAAAGGGGAAPYHVMYPSSPPTAAVAGPPIVTGPPIVPGPPPPGPGPTMVDPQQQQMVPGAYGSPRMHASVASVAHQPPPGAAMVDGGGQAGGV</sequence>
<keyword evidence="1" id="KW-0472">Membrane</keyword>
<dbReference type="InParanoid" id="A0A0G4F8S9"/>
<keyword evidence="3" id="KW-1185">Reference proteome</keyword>
<dbReference type="OrthoDB" id="336864at2759"/>
<accession>A0A0G4F8S9</accession>
<dbReference type="Proteomes" id="UP000041254">
    <property type="component" value="Unassembled WGS sequence"/>
</dbReference>
<organism evidence="2 3">
    <name type="scientific">Vitrella brassicaformis (strain CCMP3155)</name>
    <dbReference type="NCBI Taxonomy" id="1169540"/>
    <lineage>
        <taxon>Eukaryota</taxon>
        <taxon>Sar</taxon>
        <taxon>Alveolata</taxon>
        <taxon>Colpodellida</taxon>
        <taxon>Vitrellaceae</taxon>
        <taxon>Vitrella</taxon>
    </lineage>
</organism>
<keyword evidence="1" id="KW-1133">Transmembrane helix</keyword>
<dbReference type="VEuPathDB" id="CryptoDB:Vbra_21241"/>